<feature type="compositionally biased region" description="Low complexity" evidence="3">
    <location>
        <begin position="523"/>
        <end position="542"/>
    </location>
</feature>
<dbReference type="EMBL" id="CABPRJ010000483">
    <property type="protein sequence ID" value="VVC28734.1"/>
    <property type="molecule type" value="Genomic_DNA"/>
</dbReference>
<dbReference type="CDD" id="cd00160">
    <property type="entry name" value="RhoGEF"/>
    <property type="match status" value="1"/>
</dbReference>
<dbReference type="PANTHER" id="PTHR46006:SF5">
    <property type="entry name" value="DH DOMAIN-CONTAINING PROTEIN"/>
    <property type="match status" value="1"/>
</dbReference>
<sequence>MNGVVRGQHSITSSGAITTVRFQDRRPVTETATLVTTRCRRTDFGDDGTLQQTVLYGGADSDRCSRDAMAASVALLERYQQPAAVTAVTAQAVVADGDRSHRHGGGGHYRGHGYRPHHKYNSVSAGSALSKSMRYADGWLYERDAGGTVGHGRGSGGRSKAQRSTFLGREQFGPAATTVAAAAVKAPSQRAPPPPPSSTSDDPYDRVRKNRMAGATTTTTIATGKPDRKRGRSGSPRTPSPDYDDTGGGITGSSSRRSILECNVNPYDLLRQPSDDDDDDDDHDDGVDRGDCSPKRMSLKDKFINRIQDTVFTKNRTSVGGFGSFSSNGSAKKTTATERNSGGVNIAGHTVRLFDGKTTVNHNKTPSSSSSSSVWYDDGSAADAAAAAAATTTPTVTVTATSQDQSPVRPPRRRCKPPVAAGGGSSAGPTKRSHSLTASTTPVMAEIKSILKKPVSLTTDDLSPVRVRSPDAQTTVPSAAVPRDASQKKTKKQVQFDIVTVPAIETARPESPDGALTQPRDCSAAAEIEPSASAPAPAASHPQQCRGRQSPIPGADVIVAAVERKLKRSLSDRQKSGNAAESDDVTVFNDTMRIHVRHKNRPDSRSAFDRPAEPPPPPPPPPPQVPRPSAAVLRPAAVTELFLCNGNGGTEDNCKTVVQVQSDDSGRGDPQEYPAEPEQKTSILINSSPGLKTSVIIGEGGAAYAASSDNKVTISIGPTESNAKTAGRGRAIGNYRSNVTVVDRAGSRMSEFIRMNYDPVQAARLDMTPHVCGRRSAGDTPLVSPYRVSNIEKHHRGGDGVPSLSDDAESSSESCYASAKEDASYTSTSSFSSSSSSSAASCSSSTAVASGSPHMHRQSVGYDPEPIYEEISESPTPPPLPSCPPPERAVDPRDEPAAAIPSRSIFEGATKYDIINYLVDAKRRCGALHDTSCHPKFVVMADEQAAGSSESDANGTNDSGDEYGVGAGGCGRGTGTAAAAALQAAAAEAAKRASADIERNDSGVGSETSQSSRSKWQQQHEAQHSCEDCDQLVEIQTTDGGIMFAPLVCRKCHKRRAERREIIAEIVETEEKYGRDLDIITEEFYRPMLVAGLLNADQLTSVFLNVSELKEHSAALSLKLRDAYEIAVEQGDDDLLTVNIGRLFLEASPSMLHAFQSYCTRQGNAALLLANLEKEKELLRIFLRVSQMENAVLRRMNLNSFLMVPVQRVTKYPLLLARLYKVTPEHHLEARQTLNEARHKIQLHLEHINSLAKDISSTKLWRKIYAINGKRPDNEDLADIKFRKVAVDVLEWSGLGEEIRFAMEGRLLYTQPSDHNWRRGGRTIKLMPINAIIVTLGKPNDNYNPDADDVGFPKQNGIRDASLVLLKEKSGRISLLREPMYLDRCVVCCESDLDDYFELHEITSKDTYILKGQDGEQTKMWYRQLQYHCQTLGCWRKRRNALANIMINRNCT</sequence>
<feature type="compositionally biased region" description="Low complexity" evidence="3">
    <location>
        <begin position="213"/>
        <end position="224"/>
    </location>
</feature>
<comment type="subcellular location">
    <subcellularLocation>
        <location evidence="1">Cytoplasm</location>
    </subcellularLocation>
</comment>
<dbReference type="FunFam" id="1.20.900.10:FF:000038">
    <property type="entry name" value="Myosin-M heavy chain"/>
    <property type="match status" value="1"/>
</dbReference>
<dbReference type="Proteomes" id="UP000325440">
    <property type="component" value="Unassembled WGS sequence"/>
</dbReference>
<dbReference type="GO" id="GO:0035025">
    <property type="term" value="P:positive regulation of Rho protein signal transduction"/>
    <property type="evidence" value="ECO:0007669"/>
    <property type="project" value="TreeGrafter"/>
</dbReference>
<feature type="compositionally biased region" description="Low complexity" evidence="3">
    <location>
        <begin position="392"/>
        <end position="401"/>
    </location>
</feature>
<feature type="compositionally biased region" description="Pro residues" evidence="3">
    <location>
        <begin position="875"/>
        <end position="887"/>
    </location>
</feature>
<dbReference type="GO" id="GO:0005085">
    <property type="term" value="F:guanyl-nucleotide exchange factor activity"/>
    <property type="evidence" value="ECO:0007669"/>
    <property type="project" value="InterPro"/>
</dbReference>
<organism evidence="5 6">
    <name type="scientific">Cinara cedri</name>
    <dbReference type="NCBI Taxonomy" id="506608"/>
    <lineage>
        <taxon>Eukaryota</taxon>
        <taxon>Metazoa</taxon>
        <taxon>Ecdysozoa</taxon>
        <taxon>Arthropoda</taxon>
        <taxon>Hexapoda</taxon>
        <taxon>Insecta</taxon>
        <taxon>Pterygota</taxon>
        <taxon>Neoptera</taxon>
        <taxon>Paraneoptera</taxon>
        <taxon>Hemiptera</taxon>
        <taxon>Sternorrhyncha</taxon>
        <taxon>Aphidomorpha</taxon>
        <taxon>Aphidoidea</taxon>
        <taxon>Aphididae</taxon>
        <taxon>Lachninae</taxon>
        <taxon>Cinara</taxon>
    </lineage>
</organism>
<dbReference type="SUPFAM" id="SSF48065">
    <property type="entry name" value="DBL homology domain (DH-domain)"/>
    <property type="match status" value="1"/>
</dbReference>
<feature type="region of interest" description="Disordered" evidence="3">
    <location>
        <begin position="392"/>
        <end position="438"/>
    </location>
</feature>
<feature type="compositionally biased region" description="Basic residues" evidence="3">
    <location>
        <begin position="100"/>
        <end position="117"/>
    </location>
</feature>
<feature type="region of interest" description="Disordered" evidence="3">
    <location>
        <begin position="98"/>
        <end position="117"/>
    </location>
</feature>
<feature type="compositionally biased region" description="Polar residues" evidence="3">
    <location>
        <begin position="1003"/>
        <end position="1019"/>
    </location>
</feature>
<dbReference type="OrthoDB" id="2015333at2759"/>
<dbReference type="PROSITE" id="PS50010">
    <property type="entry name" value="DH_2"/>
    <property type="match status" value="1"/>
</dbReference>
<dbReference type="InterPro" id="IPR035899">
    <property type="entry name" value="DBL_dom_sf"/>
</dbReference>
<dbReference type="GO" id="GO:0031097">
    <property type="term" value="C:medial cortex"/>
    <property type="evidence" value="ECO:0007669"/>
    <property type="project" value="UniProtKB-ARBA"/>
</dbReference>
<feature type="region of interest" description="Disordered" evidence="3">
    <location>
        <begin position="591"/>
        <end position="629"/>
    </location>
</feature>
<keyword evidence="6" id="KW-1185">Reference proteome</keyword>
<dbReference type="PANTHER" id="PTHR46006">
    <property type="entry name" value="RHO GUANINE NUCLEOTIDE EXCHANGE FACTOR AT 64C, ISOFORM A"/>
    <property type="match status" value="1"/>
</dbReference>
<evidence type="ECO:0000259" key="4">
    <source>
        <dbReference type="PROSITE" id="PS50010"/>
    </source>
</evidence>
<name>A0A5E4M947_9HEMI</name>
<feature type="region of interest" description="Disordered" evidence="3">
    <location>
        <begin position="180"/>
        <end position="296"/>
    </location>
</feature>
<evidence type="ECO:0000256" key="2">
    <source>
        <dbReference type="ARBA" id="ARBA00022490"/>
    </source>
</evidence>
<evidence type="ECO:0000256" key="3">
    <source>
        <dbReference type="SAM" id="MobiDB-lite"/>
    </source>
</evidence>
<feature type="region of interest" description="Disordered" evidence="3">
    <location>
        <begin position="506"/>
        <end position="551"/>
    </location>
</feature>
<feature type="compositionally biased region" description="Low complexity" evidence="3">
    <location>
        <begin position="811"/>
        <end position="852"/>
    </location>
</feature>
<gene>
    <name evidence="5" type="ORF">CINCED_3A012517</name>
</gene>
<reference evidence="5 6" key="1">
    <citation type="submission" date="2019-08" db="EMBL/GenBank/DDBJ databases">
        <authorList>
            <person name="Alioto T."/>
            <person name="Alioto T."/>
            <person name="Gomez Garrido J."/>
        </authorList>
    </citation>
    <scope>NUCLEOTIDE SEQUENCE [LARGE SCALE GENOMIC DNA]</scope>
</reference>
<feature type="compositionally biased region" description="Acidic residues" evidence="3">
    <location>
        <begin position="275"/>
        <end position="285"/>
    </location>
</feature>
<feature type="domain" description="DH" evidence="4">
    <location>
        <begin position="1058"/>
        <end position="1251"/>
    </location>
</feature>
<accession>A0A5E4M947</accession>
<feature type="compositionally biased region" description="Basic and acidic residues" evidence="3">
    <location>
        <begin position="286"/>
        <end position="296"/>
    </location>
</feature>
<evidence type="ECO:0000256" key="1">
    <source>
        <dbReference type="ARBA" id="ARBA00004496"/>
    </source>
</evidence>
<feature type="region of interest" description="Disordered" evidence="3">
    <location>
        <begin position="993"/>
        <end position="1019"/>
    </location>
</feature>
<dbReference type="InterPro" id="IPR051480">
    <property type="entry name" value="Endocytic_GEF_Adapter"/>
</dbReference>
<feature type="compositionally biased region" description="Basic and acidic residues" evidence="3">
    <location>
        <begin position="601"/>
        <end position="612"/>
    </location>
</feature>
<feature type="region of interest" description="Disordered" evidence="3">
    <location>
        <begin position="791"/>
        <end position="899"/>
    </location>
</feature>
<protein>
    <submittedName>
        <fullName evidence="5">Dbl homology (DH) domain</fullName>
    </submittedName>
</protein>
<proteinExistence type="predicted"/>
<feature type="compositionally biased region" description="Pro residues" evidence="3">
    <location>
        <begin position="613"/>
        <end position="626"/>
    </location>
</feature>
<dbReference type="Pfam" id="PF00621">
    <property type="entry name" value="RhoGEF"/>
    <property type="match status" value="1"/>
</dbReference>
<dbReference type="Gene3D" id="1.20.900.10">
    <property type="entry name" value="Dbl homology (DH) domain"/>
    <property type="match status" value="1"/>
</dbReference>
<evidence type="ECO:0000313" key="5">
    <source>
        <dbReference type="EMBL" id="VVC28734.1"/>
    </source>
</evidence>
<evidence type="ECO:0000313" key="6">
    <source>
        <dbReference type="Proteomes" id="UP000325440"/>
    </source>
</evidence>
<keyword evidence="2" id="KW-0963">Cytoplasm</keyword>
<dbReference type="SMART" id="SM00325">
    <property type="entry name" value="RhoGEF"/>
    <property type="match status" value="1"/>
</dbReference>
<feature type="region of interest" description="Disordered" evidence="3">
    <location>
        <begin position="357"/>
        <end position="376"/>
    </location>
</feature>
<dbReference type="InterPro" id="IPR000219">
    <property type="entry name" value="DH_dom"/>
</dbReference>
<feature type="region of interest" description="Disordered" evidence="3">
    <location>
        <begin position="461"/>
        <end position="493"/>
    </location>
</feature>